<organism evidence="2">
    <name type="scientific">Tanacetum cinerariifolium</name>
    <name type="common">Dalmatian daisy</name>
    <name type="synonym">Chrysanthemum cinerariifolium</name>
    <dbReference type="NCBI Taxonomy" id="118510"/>
    <lineage>
        <taxon>Eukaryota</taxon>
        <taxon>Viridiplantae</taxon>
        <taxon>Streptophyta</taxon>
        <taxon>Embryophyta</taxon>
        <taxon>Tracheophyta</taxon>
        <taxon>Spermatophyta</taxon>
        <taxon>Magnoliopsida</taxon>
        <taxon>eudicotyledons</taxon>
        <taxon>Gunneridae</taxon>
        <taxon>Pentapetalae</taxon>
        <taxon>asterids</taxon>
        <taxon>campanulids</taxon>
        <taxon>Asterales</taxon>
        <taxon>Asteraceae</taxon>
        <taxon>Asteroideae</taxon>
        <taxon>Anthemideae</taxon>
        <taxon>Anthemidinae</taxon>
        <taxon>Tanacetum</taxon>
    </lineage>
</organism>
<reference evidence="2" key="1">
    <citation type="journal article" date="2019" name="Sci. Rep.">
        <title>Draft genome of Tanacetum cinerariifolium, the natural source of mosquito coil.</title>
        <authorList>
            <person name="Yamashiro T."/>
            <person name="Shiraishi A."/>
            <person name="Satake H."/>
            <person name="Nakayama K."/>
        </authorList>
    </citation>
    <scope>NUCLEOTIDE SEQUENCE</scope>
</reference>
<dbReference type="AlphaFoldDB" id="A0A699X4I6"/>
<gene>
    <name evidence="2" type="ORF">Tci_924785</name>
</gene>
<comment type="caution">
    <text evidence="2">The sequence shown here is derived from an EMBL/GenBank/DDBJ whole genome shotgun (WGS) entry which is preliminary data.</text>
</comment>
<name>A0A699X4I6_TANCI</name>
<feature type="non-terminal residue" evidence="2">
    <location>
        <position position="106"/>
    </location>
</feature>
<protein>
    <submittedName>
        <fullName evidence="2">Uncharacterized protein</fullName>
    </submittedName>
</protein>
<feature type="non-terminal residue" evidence="2">
    <location>
        <position position="1"/>
    </location>
</feature>
<sequence length="106" mass="11108">AGPASAGEWGRGRRGAPGRASGQVAGRARYRSGVGGARGAAARARRRRIYRLHPDGGRRRGARPGRSARYAEWPHYGPVSAHAPARWSAVPGFPGLRRCRGSGAAG</sequence>
<evidence type="ECO:0000256" key="1">
    <source>
        <dbReference type="SAM" id="MobiDB-lite"/>
    </source>
</evidence>
<feature type="compositionally biased region" description="Low complexity" evidence="1">
    <location>
        <begin position="17"/>
        <end position="27"/>
    </location>
</feature>
<dbReference type="EMBL" id="BKCJ011786705">
    <property type="protein sequence ID" value="GFD52816.1"/>
    <property type="molecule type" value="Genomic_DNA"/>
</dbReference>
<proteinExistence type="predicted"/>
<accession>A0A699X4I6</accession>
<evidence type="ECO:0000313" key="2">
    <source>
        <dbReference type="EMBL" id="GFD52816.1"/>
    </source>
</evidence>
<feature type="region of interest" description="Disordered" evidence="1">
    <location>
        <begin position="1"/>
        <end position="66"/>
    </location>
</feature>